<evidence type="ECO:0000256" key="1">
    <source>
        <dbReference type="SAM" id="MobiDB-lite"/>
    </source>
</evidence>
<evidence type="ECO:0000313" key="3">
    <source>
        <dbReference type="Proteomes" id="UP000023152"/>
    </source>
</evidence>
<dbReference type="AlphaFoldDB" id="X6NIA6"/>
<dbReference type="Proteomes" id="UP000023152">
    <property type="component" value="Unassembled WGS sequence"/>
</dbReference>
<feature type="compositionally biased region" description="Basic and acidic residues" evidence="1">
    <location>
        <begin position="81"/>
        <end position="90"/>
    </location>
</feature>
<dbReference type="EMBL" id="ASPP01008319">
    <property type="protein sequence ID" value="ETO25726.1"/>
    <property type="molecule type" value="Genomic_DNA"/>
</dbReference>
<reference evidence="2 3" key="1">
    <citation type="journal article" date="2013" name="Curr. Biol.">
        <title>The Genome of the Foraminiferan Reticulomyxa filosa.</title>
        <authorList>
            <person name="Glockner G."/>
            <person name="Hulsmann N."/>
            <person name="Schleicher M."/>
            <person name="Noegel A.A."/>
            <person name="Eichinger L."/>
            <person name="Gallinger C."/>
            <person name="Pawlowski J."/>
            <person name="Sierra R."/>
            <person name="Euteneuer U."/>
            <person name="Pillet L."/>
            <person name="Moustafa A."/>
            <person name="Platzer M."/>
            <person name="Groth M."/>
            <person name="Szafranski K."/>
            <person name="Schliwa M."/>
        </authorList>
    </citation>
    <scope>NUCLEOTIDE SEQUENCE [LARGE SCALE GENOMIC DNA]</scope>
</reference>
<proteinExistence type="predicted"/>
<sequence length="122" mass="14196">MKILQNVEDEMDGVKEFVHPDRLFVETLEQELMDLKERLNSYMVNFYTLGGNAEVRGGNDLDDVADEKRQKQNDSYLGPQKPKENEETLKRRTSMNKIRAMLVEHDKIADTSNVSDPMYQEV</sequence>
<comment type="caution">
    <text evidence="2">The sequence shown here is derived from an EMBL/GenBank/DDBJ whole genome shotgun (WGS) entry which is preliminary data.</text>
</comment>
<protein>
    <submittedName>
        <fullName evidence="2">Uncharacterized protein</fullName>
    </submittedName>
</protein>
<name>X6NIA6_RETFI</name>
<organism evidence="2 3">
    <name type="scientific">Reticulomyxa filosa</name>
    <dbReference type="NCBI Taxonomy" id="46433"/>
    <lineage>
        <taxon>Eukaryota</taxon>
        <taxon>Sar</taxon>
        <taxon>Rhizaria</taxon>
        <taxon>Retaria</taxon>
        <taxon>Foraminifera</taxon>
        <taxon>Monothalamids</taxon>
        <taxon>Reticulomyxidae</taxon>
        <taxon>Reticulomyxa</taxon>
    </lineage>
</organism>
<feature type="region of interest" description="Disordered" evidence="1">
    <location>
        <begin position="52"/>
        <end position="92"/>
    </location>
</feature>
<evidence type="ECO:0000313" key="2">
    <source>
        <dbReference type="EMBL" id="ETO25726.1"/>
    </source>
</evidence>
<keyword evidence="3" id="KW-1185">Reference proteome</keyword>
<gene>
    <name evidence="2" type="ORF">RFI_11412</name>
</gene>
<accession>X6NIA6</accession>